<dbReference type="RefSeq" id="WP_006065730.1">
    <property type="nucleotide sequence ID" value="NZ_AOHY01000016.1"/>
</dbReference>
<protein>
    <recommendedName>
        <fullName evidence="3">Phage baseplate assembly protein V</fullName>
    </recommendedName>
</protein>
<dbReference type="EMBL" id="AOHY01000016">
    <property type="protein sequence ID" value="ELY49904.1"/>
    <property type="molecule type" value="Genomic_DNA"/>
</dbReference>
<keyword evidence="2" id="KW-1185">Reference proteome</keyword>
<organism evidence="1 2">
    <name type="scientific">Natronorubrum bangense JCM 10635</name>
    <dbReference type="NCBI Taxonomy" id="1227500"/>
    <lineage>
        <taxon>Archaea</taxon>
        <taxon>Methanobacteriati</taxon>
        <taxon>Methanobacteriota</taxon>
        <taxon>Stenosarchaea group</taxon>
        <taxon>Halobacteria</taxon>
        <taxon>Halobacteriales</taxon>
        <taxon>Natrialbaceae</taxon>
        <taxon>Natronorubrum</taxon>
    </lineage>
</organism>
<evidence type="ECO:0000313" key="2">
    <source>
        <dbReference type="Proteomes" id="UP000011690"/>
    </source>
</evidence>
<name>L9WKC5_9EURY</name>
<reference evidence="1 2" key="1">
    <citation type="journal article" date="2014" name="PLoS Genet.">
        <title>Phylogenetically driven sequencing of extremely halophilic archaea reveals strategies for static and dynamic osmo-response.</title>
        <authorList>
            <person name="Becker E.A."/>
            <person name="Seitzer P.M."/>
            <person name="Tritt A."/>
            <person name="Larsen D."/>
            <person name="Krusor M."/>
            <person name="Yao A.I."/>
            <person name="Wu D."/>
            <person name="Madern D."/>
            <person name="Eisen J.A."/>
            <person name="Darling A.E."/>
            <person name="Facciotti M.T."/>
        </authorList>
    </citation>
    <scope>NUCLEOTIDE SEQUENCE [LARGE SCALE GENOMIC DNA]</scope>
    <source>
        <strain evidence="1 2">JCM 10635</strain>
    </source>
</reference>
<dbReference type="Proteomes" id="UP000011690">
    <property type="component" value="Unassembled WGS sequence"/>
</dbReference>
<evidence type="ECO:0000313" key="1">
    <source>
        <dbReference type="EMBL" id="ELY49904.1"/>
    </source>
</evidence>
<sequence>MTTLGRITSVTIEEESKDIYVNVAVTPRSEGRRMRFLTPASGMWIVPREGDIVEVTETDREFVARFPHSPPSFSIPTDLGQGDFCFKFDDETEIRVQRSSGSYDVHITASGNVTVDGDSISLGNGGVPLITDIVVSKDGDGKVTNVTPEFTQKTNAE</sequence>
<comment type="caution">
    <text evidence="1">The sequence shown here is derived from an EMBL/GenBank/DDBJ whole genome shotgun (WGS) entry which is preliminary data.</text>
</comment>
<dbReference type="AlphaFoldDB" id="L9WKC5"/>
<dbReference type="STRING" id="1227500.C494_07835"/>
<dbReference type="PATRIC" id="fig|1227500.6.peg.1581"/>
<evidence type="ECO:0008006" key="3">
    <source>
        <dbReference type="Google" id="ProtNLM"/>
    </source>
</evidence>
<gene>
    <name evidence="1" type="ORF">C494_07835</name>
</gene>
<proteinExistence type="predicted"/>
<dbReference type="GeneID" id="39852419"/>
<accession>L9WKC5</accession>